<protein>
    <recommendedName>
        <fullName evidence="3">SPOR domain-containing protein</fullName>
    </recommendedName>
</protein>
<evidence type="ECO:0000313" key="5">
    <source>
        <dbReference type="Proteomes" id="UP000037854"/>
    </source>
</evidence>
<feature type="region of interest" description="Disordered" evidence="1">
    <location>
        <begin position="103"/>
        <end position="129"/>
    </location>
</feature>
<comment type="caution">
    <text evidence="4">The sequence shown here is derived from an EMBL/GenBank/DDBJ whole genome shotgun (WGS) entry which is preliminary data.</text>
</comment>
<evidence type="ECO:0000259" key="3">
    <source>
        <dbReference type="PROSITE" id="PS51724"/>
    </source>
</evidence>
<feature type="compositionally biased region" description="Polar residues" evidence="1">
    <location>
        <begin position="103"/>
        <end position="113"/>
    </location>
</feature>
<organism evidence="4 5">
    <name type="scientific">Oceanobacillus caeni</name>
    <dbReference type="NCBI Taxonomy" id="405946"/>
    <lineage>
        <taxon>Bacteria</taxon>
        <taxon>Bacillati</taxon>
        <taxon>Bacillota</taxon>
        <taxon>Bacilli</taxon>
        <taxon>Bacillales</taxon>
        <taxon>Bacillaceae</taxon>
        <taxon>Oceanobacillus</taxon>
    </lineage>
</organism>
<feature type="transmembrane region" description="Helical" evidence="2">
    <location>
        <begin position="70"/>
        <end position="93"/>
    </location>
</feature>
<gene>
    <name evidence="4" type="ORF">AFL42_04340</name>
</gene>
<proteinExistence type="predicted"/>
<keyword evidence="2" id="KW-0472">Membrane</keyword>
<feature type="domain" description="SPOR" evidence="3">
    <location>
        <begin position="136"/>
        <end position="213"/>
    </location>
</feature>
<sequence length="298" mass="33475">MDKKKQIIIKENGKVIKQYPKQNINSSKRESAATLHESDDDPIKTFERKSVLTEATPHKKTSKNPLLKSILTAVVSAILIGGILSVIMFQVLIDVKDGINNQDSSSVPSATQADNDKEKTNEDNSANTAETSNFTLESLHGFVLQAGVFSEKKNAENWAKNFSNSGLPVMIWNRDGQYFLLLGIAETKAQAESIVSQLDDKHDLYIKEWETKQGNVGLTKDEQEWLLAFQQKWEDNVKQSDNISKDNWAELPKVNSSDKLEPLVNRIEQLKSDSGLKGQKYLLDLMFEYEKVINKAGS</sequence>
<dbReference type="SUPFAM" id="SSF110997">
    <property type="entry name" value="Sporulation related repeat"/>
    <property type="match status" value="1"/>
</dbReference>
<dbReference type="Gene3D" id="3.30.70.1070">
    <property type="entry name" value="Sporulation related repeat"/>
    <property type="match status" value="1"/>
</dbReference>
<keyword evidence="2" id="KW-1133">Transmembrane helix</keyword>
<dbReference type="PROSITE" id="PS51724">
    <property type="entry name" value="SPOR"/>
    <property type="match status" value="1"/>
</dbReference>
<evidence type="ECO:0000256" key="1">
    <source>
        <dbReference type="SAM" id="MobiDB-lite"/>
    </source>
</evidence>
<dbReference type="InterPro" id="IPR007730">
    <property type="entry name" value="SPOR-like_dom"/>
</dbReference>
<feature type="region of interest" description="Disordered" evidence="1">
    <location>
        <begin position="19"/>
        <end position="40"/>
    </location>
</feature>
<evidence type="ECO:0000256" key="2">
    <source>
        <dbReference type="SAM" id="Phobius"/>
    </source>
</evidence>
<evidence type="ECO:0000313" key="4">
    <source>
        <dbReference type="EMBL" id="KPH77115.1"/>
    </source>
</evidence>
<keyword evidence="5" id="KW-1185">Reference proteome</keyword>
<name>A0ABR5MMB0_9BACI</name>
<dbReference type="Pfam" id="PF05036">
    <property type="entry name" value="SPOR"/>
    <property type="match status" value="1"/>
</dbReference>
<accession>A0ABR5MMB0</accession>
<dbReference type="RefSeq" id="WP_060667948.1">
    <property type="nucleotide sequence ID" value="NZ_JAHHXM010000002.1"/>
</dbReference>
<dbReference type="EMBL" id="LGTK01000009">
    <property type="protein sequence ID" value="KPH77115.1"/>
    <property type="molecule type" value="Genomic_DNA"/>
</dbReference>
<dbReference type="InterPro" id="IPR036680">
    <property type="entry name" value="SPOR-like_sf"/>
</dbReference>
<dbReference type="Proteomes" id="UP000037854">
    <property type="component" value="Unassembled WGS sequence"/>
</dbReference>
<keyword evidence="2" id="KW-0812">Transmembrane</keyword>
<reference evidence="4 5" key="1">
    <citation type="submission" date="2015-07" db="EMBL/GenBank/DDBJ databases">
        <title>High-quality draft genome sequence of Oceanobacillus caeni HM6, a bacillus isolated from a human feces.</title>
        <authorList>
            <person name="Kumar J."/>
            <person name="Verma M.K."/>
            <person name="Pandey R."/>
            <person name="Bhambi M."/>
            <person name="Chauhan N."/>
        </authorList>
    </citation>
    <scope>NUCLEOTIDE SEQUENCE [LARGE SCALE GENOMIC DNA]</scope>
    <source>
        <strain evidence="4 5">HM6</strain>
    </source>
</reference>